<dbReference type="PANTHER" id="PTHR46825:SF9">
    <property type="entry name" value="BETA-LACTAMASE-RELATED DOMAIN-CONTAINING PROTEIN"/>
    <property type="match status" value="1"/>
</dbReference>
<dbReference type="Gene3D" id="3.40.710.10">
    <property type="entry name" value="DD-peptidase/beta-lactamase superfamily"/>
    <property type="match status" value="1"/>
</dbReference>
<dbReference type="OrthoDB" id="5377431at2"/>
<name>F4QL20_9CAUL</name>
<dbReference type="Pfam" id="PF00144">
    <property type="entry name" value="Beta-lactamase"/>
    <property type="match status" value="1"/>
</dbReference>
<feature type="chain" id="PRO_5003314206" evidence="1">
    <location>
        <begin position="31"/>
        <end position="468"/>
    </location>
</feature>
<protein>
    <submittedName>
        <fullName evidence="3">Beta-lactamase family protein</fullName>
    </submittedName>
</protein>
<gene>
    <name evidence="3" type="ORF">ABI_06770</name>
</gene>
<dbReference type="RefSeq" id="WP_006271418.1">
    <property type="nucleotide sequence ID" value="NZ_GL883077.1"/>
</dbReference>
<dbReference type="STRING" id="715226.ABI_06770"/>
<dbReference type="InterPro" id="IPR001466">
    <property type="entry name" value="Beta-lactam-related"/>
</dbReference>
<evidence type="ECO:0000259" key="2">
    <source>
        <dbReference type="Pfam" id="PF00144"/>
    </source>
</evidence>
<proteinExistence type="predicted"/>
<keyword evidence="4" id="KW-1185">Reference proteome</keyword>
<dbReference type="SUPFAM" id="SSF56601">
    <property type="entry name" value="beta-lactamase/transpeptidase-like"/>
    <property type="match status" value="1"/>
</dbReference>
<sequence length="468" mass="48516">MAQSRRMNIQGLLAGAALALGLGTSARAQATPFEGTWTGRLTAGSMSLRLRLVVTGSIVKLISLDQGSGEIPASKVKIEGSRISLEFKAIKADYKGELKDADHITGTFTQGAPMPLDFNRGEVIEESSAGVEALTVERLQAIRSGAGTPAIGAAWQGKSSGRLADGSRMAGGANAVTPDDQWHWGSITKSMTSTLVARLVESGAVRWDTTVGALLGDKAGVYKDANFLHLLSHRAGLQPNIPDSRFNAYARDGLADARVERLAYAAEALSGSPVGPLAGQTAYSNNGYVVAGAMIEVATGQSWEALIQDQLFKPLGITSAGFGAPGTAGKVDQPLGHLAQGASRMPAPVGPGLLNDNPMALGPAGRVHMSMADMLVYLAAHRDRTDLLTPASWAKLHTPPFGGDYALGWVVRPDGAIWHNGSNTVWYGEVLVDAAAGVVCTACGNDAAPQTMAAVGQALMAARAAALV</sequence>
<dbReference type="EMBL" id="GL883077">
    <property type="protein sequence ID" value="EGF92243.1"/>
    <property type="molecule type" value="Genomic_DNA"/>
</dbReference>
<feature type="signal peptide" evidence="1">
    <location>
        <begin position="1"/>
        <end position="30"/>
    </location>
</feature>
<organism evidence="3 4">
    <name type="scientific">Asticcacaulis biprosthecium C19</name>
    <dbReference type="NCBI Taxonomy" id="715226"/>
    <lineage>
        <taxon>Bacteria</taxon>
        <taxon>Pseudomonadati</taxon>
        <taxon>Pseudomonadota</taxon>
        <taxon>Alphaproteobacteria</taxon>
        <taxon>Caulobacterales</taxon>
        <taxon>Caulobacteraceae</taxon>
        <taxon>Asticcacaulis</taxon>
    </lineage>
</organism>
<dbReference type="PROSITE" id="PS51318">
    <property type="entry name" value="TAT"/>
    <property type="match status" value="1"/>
</dbReference>
<dbReference type="HOGENOM" id="CLU_020027_14_4_5"/>
<dbReference type="AlphaFoldDB" id="F4QL20"/>
<dbReference type="InterPro" id="IPR006311">
    <property type="entry name" value="TAT_signal"/>
</dbReference>
<keyword evidence="1" id="KW-0732">Signal</keyword>
<reference evidence="4" key="1">
    <citation type="submission" date="2011-03" db="EMBL/GenBank/DDBJ databases">
        <title>Draft genome sequence of Brevundimonas diminuta.</title>
        <authorList>
            <person name="Brown P.J.B."/>
            <person name="Buechlein A."/>
            <person name="Hemmerich C."/>
            <person name="Brun Y.V."/>
        </authorList>
    </citation>
    <scope>NUCLEOTIDE SEQUENCE [LARGE SCALE GENOMIC DNA]</scope>
    <source>
        <strain evidence="4">C19</strain>
    </source>
</reference>
<feature type="domain" description="Beta-lactamase-related" evidence="2">
    <location>
        <begin position="166"/>
        <end position="455"/>
    </location>
</feature>
<evidence type="ECO:0000313" key="4">
    <source>
        <dbReference type="Proteomes" id="UP000006512"/>
    </source>
</evidence>
<dbReference type="InterPro" id="IPR050491">
    <property type="entry name" value="AmpC-like"/>
</dbReference>
<dbReference type="eggNOG" id="COG1680">
    <property type="taxonomic scope" value="Bacteria"/>
</dbReference>
<dbReference type="InterPro" id="IPR012338">
    <property type="entry name" value="Beta-lactam/transpept-like"/>
</dbReference>
<evidence type="ECO:0000256" key="1">
    <source>
        <dbReference type="SAM" id="SignalP"/>
    </source>
</evidence>
<dbReference type="Proteomes" id="UP000006512">
    <property type="component" value="Unassembled WGS sequence"/>
</dbReference>
<evidence type="ECO:0000313" key="3">
    <source>
        <dbReference type="EMBL" id="EGF92243.1"/>
    </source>
</evidence>
<accession>F4QL20</accession>
<dbReference type="PANTHER" id="PTHR46825">
    <property type="entry name" value="D-ALANYL-D-ALANINE-CARBOXYPEPTIDASE/ENDOPEPTIDASE AMPH"/>
    <property type="match status" value="1"/>
</dbReference>